<dbReference type="InterPro" id="IPR027417">
    <property type="entry name" value="P-loop_NTPase"/>
</dbReference>
<comment type="caution">
    <text evidence="6">The sequence shown here is derived from an EMBL/GenBank/DDBJ whole genome shotgun (WGS) entry which is preliminary data.</text>
</comment>
<reference evidence="6" key="1">
    <citation type="submission" date="2020-10" db="EMBL/GenBank/DDBJ databases">
        <authorList>
            <person name="Gilroy R."/>
        </authorList>
    </citation>
    <scope>NUCLEOTIDE SEQUENCE</scope>
    <source>
        <strain evidence="6">ChiSjej1B19-7085</strain>
    </source>
</reference>
<dbReference type="FunFam" id="3.40.50.300:FF:000032">
    <property type="entry name" value="Export ABC transporter ATP-binding protein"/>
    <property type="match status" value="1"/>
</dbReference>
<dbReference type="GO" id="GO:0098796">
    <property type="term" value="C:membrane protein complex"/>
    <property type="evidence" value="ECO:0007669"/>
    <property type="project" value="UniProtKB-ARBA"/>
</dbReference>
<dbReference type="InterPro" id="IPR003593">
    <property type="entry name" value="AAA+_ATPase"/>
</dbReference>
<dbReference type="SUPFAM" id="SSF52540">
    <property type="entry name" value="P-loop containing nucleoside triphosphate hydrolases"/>
    <property type="match status" value="1"/>
</dbReference>
<dbReference type="InterPro" id="IPR017871">
    <property type="entry name" value="ABC_transporter-like_CS"/>
</dbReference>
<dbReference type="GO" id="GO:0022857">
    <property type="term" value="F:transmembrane transporter activity"/>
    <property type="evidence" value="ECO:0007669"/>
    <property type="project" value="TreeGrafter"/>
</dbReference>
<dbReference type="GO" id="GO:0016887">
    <property type="term" value="F:ATP hydrolysis activity"/>
    <property type="evidence" value="ECO:0007669"/>
    <property type="project" value="InterPro"/>
</dbReference>
<dbReference type="EMBL" id="DVHF01000080">
    <property type="protein sequence ID" value="HIR57365.1"/>
    <property type="molecule type" value="Genomic_DNA"/>
</dbReference>
<dbReference type="PANTHER" id="PTHR24220:SF86">
    <property type="entry name" value="ABC TRANSPORTER ABCH.1"/>
    <property type="match status" value="1"/>
</dbReference>
<dbReference type="PROSITE" id="PS00211">
    <property type="entry name" value="ABC_TRANSPORTER_1"/>
    <property type="match status" value="1"/>
</dbReference>
<dbReference type="InterPro" id="IPR017911">
    <property type="entry name" value="MacB-like_ATP-bd"/>
</dbReference>
<dbReference type="GO" id="GO:0005886">
    <property type="term" value="C:plasma membrane"/>
    <property type="evidence" value="ECO:0007669"/>
    <property type="project" value="TreeGrafter"/>
</dbReference>
<keyword evidence="1" id="KW-0813">Transport</keyword>
<dbReference type="Gene3D" id="3.40.50.300">
    <property type="entry name" value="P-loop containing nucleotide triphosphate hydrolases"/>
    <property type="match status" value="1"/>
</dbReference>
<dbReference type="CDD" id="cd03255">
    <property type="entry name" value="ABC_MJ0796_LolCDE_FtsE"/>
    <property type="match status" value="1"/>
</dbReference>
<dbReference type="InterPro" id="IPR003439">
    <property type="entry name" value="ABC_transporter-like_ATP-bd"/>
</dbReference>
<name>A0A9D1DQV8_9FIRM</name>
<dbReference type="InterPro" id="IPR015854">
    <property type="entry name" value="ABC_transpr_LolD-like"/>
</dbReference>
<protein>
    <submittedName>
        <fullName evidence="6">ABC transporter ATP-binding protein</fullName>
    </submittedName>
</protein>
<proteinExistence type="predicted"/>
<keyword evidence="3 6" id="KW-0067">ATP-binding</keyword>
<sequence>MSLVEVKNVRKVYRVGKEKIVALNHVTLSIEQGEICCILGTSGSGKSTLLNVMAGLERPTKGDILIGGVNIAKLSEKQLALFRQKNVGFVFQSYNLMPTQTAIENVAMPLMFRGVSKKIRTKEAIKMLKAVQLQKRMHHKPTQMSGGQQQRVGIARAFVAKPKIVFADEPTGNLDTHTTKDVMEIMVKMARKYHETLIIVTHDPEIAEYADRIVTLIDGDVRSDQKNISILPAEGEEPPQPQQSEQPQREPTSEAGGNKT</sequence>
<evidence type="ECO:0000313" key="7">
    <source>
        <dbReference type="Proteomes" id="UP000886785"/>
    </source>
</evidence>
<evidence type="ECO:0000259" key="5">
    <source>
        <dbReference type="PROSITE" id="PS50893"/>
    </source>
</evidence>
<gene>
    <name evidence="6" type="ORF">IAA54_06825</name>
</gene>
<dbReference type="GO" id="GO:0005524">
    <property type="term" value="F:ATP binding"/>
    <property type="evidence" value="ECO:0007669"/>
    <property type="project" value="UniProtKB-KW"/>
</dbReference>
<reference evidence="6" key="2">
    <citation type="journal article" date="2021" name="PeerJ">
        <title>Extensive microbial diversity within the chicken gut microbiome revealed by metagenomics and culture.</title>
        <authorList>
            <person name="Gilroy R."/>
            <person name="Ravi A."/>
            <person name="Getino M."/>
            <person name="Pursley I."/>
            <person name="Horton D.L."/>
            <person name="Alikhan N.F."/>
            <person name="Baker D."/>
            <person name="Gharbi K."/>
            <person name="Hall N."/>
            <person name="Watson M."/>
            <person name="Adriaenssens E.M."/>
            <person name="Foster-Nyarko E."/>
            <person name="Jarju S."/>
            <person name="Secka A."/>
            <person name="Antonio M."/>
            <person name="Oren A."/>
            <person name="Chaudhuri R.R."/>
            <person name="La Ragione R."/>
            <person name="Hildebrand F."/>
            <person name="Pallen M.J."/>
        </authorList>
    </citation>
    <scope>NUCLEOTIDE SEQUENCE</scope>
    <source>
        <strain evidence="6">ChiSjej1B19-7085</strain>
    </source>
</reference>
<accession>A0A9D1DQV8</accession>
<dbReference type="PANTHER" id="PTHR24220">
    <property type="entry name" value="IMPORT ATP-BINDING PROTEIN"/>
    <property type="match status" value="1"/>
</dbReference>
<dbReference type="Pfam" id="PF00005">
    <property type="entry name" value="ABC_tran"/>
    <property type="match status" value="1"/>
</dbReference>
<evidence type="ECO:0000313" key="6">
    <source>
        <dbReference type="EMBL" id="HIR57365.1"/>
    </source>
</evidence>
<dbReference type="AlphaFoldDB" id="A0A9D1DQV8"/>
<evidence type="ECO:0000256" key="4">
    <source>
        <dbReference type="SAM" id="MobiDB-lite"/>
    </source>
</evidence>
<organism evidence="6 7">
    <name type="scientific">Candidatus Gallacutalibacter pullicola</name>
    <dbReference type="NCBI Taxonomy" id="2840830"/>
    <lineage>
        <taxon>Bacteria</taxon>
        <taxon>Bacillati</taxon>
        <taxon>Bacillota</taxon>
        <taxon>Clostridia</taxon>
        <taxon>Eubacteriales</taxon>
        <taxon>Candidatus Gallacutalibacter</taxon>
    </lineage>
</organism>
<dbReference type="PROSITE" id="PS50893">
    <property type="entry name" value="ABC_TRANSPORTER_2"/>
    <property type="match status" value="1"/>
</dbReference>
<dbReference type="SMART" id="SM00382">
    <property type="entry name" value="AAA"/>
    <property type="match status" value="1"/>
</dbReference>
<evidence type="ECO:0000256" key="3">
    <source>
        <dbReference type="ARBA" id="ARBA00022840"/>
    </source>
</evidence>
<evidence type="ECO:0000256" key="2">
    <source>
        <dbReference type="ARBA" id="ARBA00022741"/>
    </source>
</evidence>
<keyword evidence="2" id="KW-0547">Nucleotide-binding</keyword>
<dbReference type="Proteomes" id="UP000886785">
    <property type="component" value="Unassembled WGS sequence"/>
</dbReference>
<evidence type="ECO:0000256" key="1">
    <source>
        <dbReference type="ARBA" id="ARBA00022448"/>
    </source>
</evidence>
<feature type="domain" description="ABC transporter" evidence="5">
    <location>
        <begin position="4"/>
        <end position="243"/>
    </location>
</feature>
<feature type="region of interest" description="Disordered" evidence="4">
    <location>
        <begin position="225"/>
        <end position="260"/>
    </location>
</feature>